<reference evidence="2" key="2">
    <citation type="submission" date="2021-10" db="EMBL/GenBank/DDBJ databases">
        <authorList>
            <person name="Mesa V."/>
        </authorList>
    </citation>
    <scope>NUCLEOTIDE SEQUENCE</scope>
    <source>
        <strain evidence="2">CC3_PB</strain>
    </source>
</reference>
<dbReference type="EMBL" id="CAKJVE010000004">
    <property type="protein sequence ID" value="CAG9709506.1"/>
    <property type="molecule type" value="Genomic_DNA"/>
</dbReference>
<evidence type="ECO:0000313" key="3">
    <source>
        <dbReference type="EMBL" id="PEG30394.1"/>
    </source>
</evidence>
<comment type="caution">
    <text evidence="3">The sequence shown here is derived from an EMBL/GenBank/DDBJ whole genome shotgun (WGS) entry which is preliminary data.</text>
</comment>
<reference evidence="3 4" key="1">
    <citation type="submission" date="2017-10" db="EMBL/GenBank/DDBJ databases">
        <title>Effective Description of Clostridium neonatale sp. nov. linked to necrotizing enterocolitis in neonates and a clarification of species assignable to the genus Clostridium (Prazmowski 1880) emend. Lawson and Rainey 2016.</title>
        <authorList>
            <person name="Bernard K."/>
            <person name="Burdz T."/>
            <person name="Wiebe D."/>
            <person name="Balcewich B."/>
            <person name="Alfa M."/>
            <person name="Bernier A.-M."/>
        </authorList>
    </citation>
    <scope>NUCLEOTIDE SEQUENCE [LARGE SCALE GENOMIC DNA]</scope>
    <source>
        <strain evidence="3 4">LCDC99A005</strain>
    </source>
</reference>
<keyword evidence="1" id="KW-0472">Membrane</keyword>
<dbReference type="Proteomes" id="UP000220840">
    <property type="component" value="Unassembled WGS sequence"/>
</dbReference>
<keyword evidence="1" id="KW-0812">Transmembrane</keyword>
<dbReference type="EMBL" id="PDCJ01000001">
    <property type="protein sequence ID" value="PEG30394.1"/>
    <property type="molecule type" value="Genomic_DNA"/>
</dbReference>
<evidence type="ECO:0000313" key="2">
    <source>
        <dbReference type="EMBL" id="CAG9709506.1"/>
    </source>
</evidence>
<keyword evidence="4" id="KW-1185">Reference proteome</keyword>
<evidence type="ECO:0008006" key="5">
    <source>
        <dbReference type="Google" id="ProtNLM"/>
    </source>
</evidence>
<name>A0A2A7MF68_9CLOT</name>
<gene>
    <name evidence="2" type="ORF">CNEO_44216</name>
    <name evidence="3" type="ORF">CQ394_01315</name>
</gene>
<proteinExistence type="predicted"/>
<dbReference type="Proteomes" id="UP000789738">
    <property type="component" value="Unassembled WGS sequence"/>
</dbReference>
<protein>
    <recommendedName>
        <fullName evidence="5">DUF3784 domain-containing protein</fullName>
    </recommendedName>
</protein>
<sequence length="102" mass="12301">MLFIICGVIMPILFVIYNIIYYFNKKVIYTIKDKNFIIVNDKFFKMQLFFSCLNAILVSIVIYFWDKYNSSLCLLFFILIFWGINYLIKFSAILKKYAKIDK</sequence>
<evidence type="ECO:0000256" key="1">
    <source>
        <dbReference type="SAM" id="Phobius"/>
    </source>
</evidence>
<feature type="transmembrane region" description="Helical" evidence="1">
    <location>
        <begin position="43"/>
        <end position="65"/>
    </location>
</feature>
<accession>A0A2A7MF68</accession>
<evidence type="ECO:0000313" key="4">
    <source>
        <dbReference type="Proteomes" id="UP000220840"/>
    </source>
</evidence>
<dbReference type="AlphaFoldDB" id="A0A2A7MF68"/>
<keyword evidence="1" id="KW-1133">Transmembrane helix</keyword>
<organism evidence="3 4">
    <name type="scientific">Clostridium neonatale</name>
    <dbReference type="NCBI Taxonomy" id="137838"/>
    <lineage>
        <taxon>Bacteria</taxon>
        <taxon>Bacillati</taxon>
        <taxon>Bacillota</taxon>
        <taxon>Clostridia</taxon>
        <taxon>Eubacteriales</taxon>
        <taxon>Clostridiaceae</taxon>
        <taxon>Clostridium</taxon>
    </lineage>
</organism>
<feature type="transmembrane region" description="Helical" evidence="1">
    <location>
        <begin position="6"/>
        <end position="23"/>
    </location>
</feature>
<feature type="transmembrane region" description="Helical" evidence="1">
    <location>
        <begin position="71"/>
        <end position="88"/>
    </location>
</feature>